<proteinExistence type="predicted"/>
<evidence type="ECO:0000313" key="3">
    <source>
        <dbReference type="Proteomes" id="UP000606044"/>
    </source>
</evidence>
<evidence type="ECO:0000313" key="2">
    <source>
        <dbReference type="EMBL" id="GGF56499.1"/>
    </source>
</evidence>
<reference evidence="2" key="1">
    <citation type="journal article" date="2014" name="Int. J. Syst. Evol. Microbiol.">
        <title>Complete genome sequence of Corynebacterium casei LMG S-19264T (=DSM 44701T), isolated from a smear-ripened cheese.</title>
        <authorList>
            <consortium name="US DOE Joint Genome Institute (JGI-PGF)"/>
            <person name="Walter F."/>
            <person name="Albersmeier A."/>
            <person name="Kalinowski J."/>
            <person name="Ruckert C."/>
        </authorList>
    </citation>
    <scope>NUCLEOTIDE SEQUENCE</scope>
    <source>
        <strain evidence="2">CCM 7897</strain>
    </source>
</reference>
<accession>A0A917F8G7</accession>
<sequence>MKWGWTVLAAALVAAPAIAEETKVYGDWAVNVERDRFGDASANKTIAIRVQAGNILAVRCFPKGLSVALIESRLGSGRFEEGMLFGVKFRADEKSVIDTAGVGLDDKIIQVDDSNSIVAQMVGAKEYAFRVTYKSVTFDKVFTAGKGAKQALDVVLKACPLPKAKGA</sequence>
<gene>
    <name evidence="2" type="ORF">GCM10007301_15200</name>
</gene>
<dbReference type="EMBL" id="BMCT01000001">
    <property type="protein sequence ID" value="GGF56499.1"/>
    <property type="molecule type" value="Genomic_DNA"/>
</dbReference>
<keyword evidence="3" id="KW-1185">Reference proteome</keyword>
<dbReference type="AlphaFoldDB" id="A0A917F8G7"/>
<dbReference type="Proteomes" id="UP000606044">
    <property type="component" value="Unassembled WGS sequence"/>
</dbReference>
<organism evidence="2 3">
    <name type="scientific">Azorhizobium oxalatiphilum</name>
    <dbReference type="NCBI Taxonomy" id="980631"/>
    <lineage>
        <taxon>Bacteria</taxon>
        <taxon>Pseudomonadati</taxon>
        <taxon>Pseudomonadota</taxon>
        <taxon>Alphaproteobacteria</taxon>
        <taxon>Hyphomicrobiales</taxon>
        <taxon>Xanthobacteraceae</taxon>
        <taxon>Azorhizobium</taxon>
    </lineage>
</organism>
<name>A0A917F8G7_9HYPH</name>
<keyword evidence="1" id="KW-0732">Signal</keyword>
<evidence type="ECO:0008006" key="4">
    <source>
        <dbReference type="Google" id="ProtNLM"/>
    </source>
</evidence>
<feature type="chain" id="PRO_5037034542" description="Invasion associated locus B family protein" evidence="1">
    <location>
        <begin position="20"/>
        <end position="167"/>
    </location>
</feature>
<evidence type="ECO:0000256" key="1">
    <source>
        <dbReference type="SAM" id="SignalP"/>
    </source>
</evidence>
<dbReference type="RefSeq" id="WP_188576816.1">
    <property type="nucleotide sequence ID" value="NZ_BMCT01000001.1"/>
</dbReference>
<protein>
    <recommendedName>
        <fullName evidence="4">Invasion associated locus B family protein</fullName>
    </recommendedName>
</protein>
<feature type="signal peptide" evidence="1">
    <location>
        <begin position="1"/>
        <end position="19"/>
    </location>
</feature>
<comment type="caution">
    <text evidence="2">The sequence shown here is derived from an EMBL/GenBank/DDBJ whole genome shotgun (WGS) entry which is preliminary data.</text>
</comment>
<reference evidence="2" key="2">
    <citation type="submission" date="2020-09" db="EMBL/GenBank/DDBJ databases">
        <authorList>
            <person name="Sun Q."/>
            <person name="Sedlacek I."/>
        </authorList>
    </citation>
    <scope>NUCLEOTIDE SEQUENCE</scope>
    <source>
        <strain evidence="2">CCM 7897</strain>
    </source>
</reference>